<protein>
    <submittedName>
        <fullName evidence="1">Uncharacterized protein</fullName>
    </submittedName>
</protein>
<gene>
    <name evidence="1" type="ORF">CK203_060993</name>
</gene>
<dbReference type="AlphaFoldDB" id="A0A438G6P5"/>
<name>A0A438G6P5_VITVI</name>
<dbReference type="EMBL" id="QGNW01000563">
    <property type="protein sequence ID" value="RVW67844.1"/>
    <property type="molecule type" value="Genomic_DNA"/>
</dbReference>
<sequence>MMPLGGGRAIITLRATDRDRGRRRGCQRSWEALRLSEIVGGDLPSFLSFRPAGGGTWVVVGCQNDIAKRKKSIYDESSSLGIPRQHVFSINGTTERVSASNTRAVTVTAPRTSSPFFQFYTRAFSEGFDHVLGALGFLLPPYTFCGLPILLCGKTKVWVGNAGSTLAPVSRMSAKKEATSSSSSRQSGKVAFEDVYTEKSVDKLNVREFCERFCIPNGVSVELMDGEVVSTEKSTNNAIYFTKEQFNAGLRFPLPSLFKEFLHFTQIPPAYIHPNMVRVLMGCSVMSVLFDLDLSLLEVIFIYSIKKGKNDIHSFVASLPSLQLVTSLPDSTKGAARGHMLVKGLWAGKERRGKVVEWVEKASFDRFNRLFEIVADERSCETLLST</sequence>
<comment type="caution">
    <text evidence="1">The sequence shown here is derived from an EMBL/GenBank/DDBJ whole genome shotgun (WGS) entry which is preliminary data.</text>
</comment>
<organism evidence="1 2">
    <name type="scientific">Vitis vinifera</name>
    <name type="common">Grape</name>
    <dbReference type="NCBI Taxonomy" id="29760"/>
    <lineage>
        <taxon>Eukaryota</taxon>
        <taxon>Viridiplantae</taxon>
        <taxon>Streptophyta</taxon>
        <taxon>Embryophyta</taxon>
        <taxon>Tracheophyta</taxon>
        <taxon>Spermatophyta</taxon>
        <taxon>Magnoliopsida</taxon>
        <taxon>eudicotyledons</taxon>
        <taxon>Gunneridae</taxon>
        <taxon>Pentapetalae</taxon>
        <taxon>rosids</taxon>
        <taxon>Vitales</taxon>
        <taxon>Vitaceae</taxon>
        <taxon>Viteae</taxon>
        <taxon>Vitis</taxon>
    </lineage>
</organism>
<accession>A0A438G6P5</accession>
<dbReference type="Proteomes" id="UP000288805">
    <property type="component" value="Unassembled WGS sequence"/>
</dbReference>
<evidence type="ECO:0000313" key="2">
    <source>
        <dbReference type="Proteomes" id="UP000288805"/>
    </source>
</evidence>
<evidence type="ECO:0000313" key="1">
    <source>
        <dbReference type="EMBL" id="RVW67844.1"/>
    </source>
</evidence>
<reference evidence="1 2" key="1">
    <citation type="journal article" date="2018" name="PLoS Genet.">
        <title>Population sequencing reveals clonal diversity and ancestral inbreeding in the grapevine cultivar Chardonnay.</title>
        <authorList>
            <person name="Roach M.J."/>
            <person name="Johnson D.L."/>
            <person name="Bohlmann J."/>
            <person name="van Vuuren H.J."/>
            <person name="Jones S.J."/>
            <person name="Pretorius I.S."/>
            <person name="Schmidt S.A."/>
            <person name="Borneman A.R."/>
        </authorList>
    </citation>
    <scope>NUCLEOTIDE SEQUENCE [LARGE SCALE GENOMIC DNA]</scope>
    <source>
        <strain evidence="2">cv. Chardonnay</strain>
        <tissue evidence="1">Leaf</tissue>
    </source>
</reference>
<proteinExistence type="predicted"/>